<dbReference type="Proteomes" id="UP000195719">
    <property type="component" value="Unassembled WGS sequence"/>
</dbReference>
<reference evidence="2" key="1">
    <citation type="submission" date="2017-06" db="EMBL/GenBank/DDBJ databases">
        <authorList>
            <person name="Rodrigo-Torres L."/>
            <person name="Arahal R.D."/>
            <person name="Lucena T."/>
        </authorList>
    </citation>
    <scope>NUCLEOTIDE SEQUENCE [LARGE SCALE GENOMIC DNA]</scope>
    <source>
        <strain evidence="2">CECT 9192</strain>
    </source>
</reference>
<accession>A0A1Y6MPH9</accession>
<evidence type="ECO:0008006" key="3">
    <source>
        <dbReference type="Google" id="ProtNLM"/>
    </source>
</evidence>
<gene>
    <name evidence="1" type="ORF">PAND9192_03553</name>
</gene>
<dbReference type="EMBL" id="FYAJ01000011">
    <property type="protein sequence ID" value="SMY38312.1"/>
    <property type="molecule type" value="Genomic_DNA"/>
</dbReference>
<evidence type="ECO:0000313" key="1">
    <source>
        <dbReference type="EMBL" id="SMY38312.1"/>
    </source>
</evidence>
<proteinExistence type="predicted"/>
<protein>
    <recommendedName>
        <fullName evidence="3">DUF11 domain-containing protein</fullName>
    </recommendedName>
</protein>
<keyword evidence="2" id="KW-1185">Reference proteome</keyword>
<name>A0A1Y6MPH9_9GAMM</name>
<evidence type="ECO:0000313" key="2">
    <source>
        <dbReference type="Proteomes" id="UP000195719"/>
    </source>
</evidence>
<sequence length="923" mass="96179">MNVFYRLLLKFFITITLWFSCYAMALTDSGTVIKNQAGATYRDSAGIDRSTTSNLVETLVQPVVAMTLTTDQSKRGAPDGQVTFTHVLTNTGNVTDTYLLDIGYPATVISGGTIYPDMNPKDGVADAADAIVSGTTIIGPLAPNETFSFVIVADIDAAVTSGDTDSLTITATSQGAVVDGLPVDSSGVSSQTNTDTVTVTNLPIIEMTKAMSADNGASPSGPYVVTFTYTNVGVSNMDVANTNGVILKDILPEGMKFNGAVNWSVSGTELTVSGNTGAGSGTDGSADLNFTTCIAPNTGCTLQDEVEFTMDGLDSGASATISFEVMIATGITSATLNNQGIYGYDADNSGQVDAGEKETTNTNIVPFRINPNYGVIANNGGCDVGTDDNCDGSNDIDHEVVSVATAKQGERVAFTNYIWNTGNAEDTFNISYETSRFPTGTSFFLYKSDGITPLIDTDGDYQPDTGIIPAQGEACRAYQVTDANGYCGYKVILIATLPPNIAGGGPYDVIKRATSSNDTAVSNTVKDELGTIEASTVDLTNNYRAGTATTLETNCDDVGDNCGFGPGAETNPVTTNIVIPGETTRFTLYVTNTSGVPDSYQFEYSSTDFNSGVLPTGWAVEFKNSDDVVISGVPVVTPDETAVFYADVTVPETATTTTQSIYFKAVSATTGVSDIKHDAVTVDNSGFCVGLVSDSSLTIAAGGVAIYKHKISNTSNDPITNINLVTINNVDGFTSIIYEDTDNDLELSSGDTLITSIAALAGKASQIFFIKVLSPPNAPEGITNITTLTATVPCGTITLTDSTTVSSTNMTITKTQAIDVGCDGTADNPFSTTNILAKPDECVIYQLEAKNIGVKNAKNVEISDAAPAFTSFRVIPGTIPDISAVGGTITPITDGSQGAIVGNVGTVIPGDSEILTFGIKIER</sequence>
<dbReference type="PROSITE" id="PS51257">
    <property type="entry name" value="PROKAR_LIPOPROTEIN"/>
    <property type="match status" value="1"/>
</dbReference>
<organism evidence="1 2">
    <name type="scientific">Photobacterium andalusiense</name>
    <dbReference type="NCBI Taxonomy" id="2204296"/>
    <lineage>
        <taxon>Bacteria</taxon>
        <taxon>Pseudomonadati</taxon>
        <taxon>Pseudomonadota</taxon>
        <taxon>Gammaproteobacteria</taxon>
        <taxon>Vibrionales</taxon>
        <taxon>Vibrionaceae</taxon>
        <taxon>Photobacterium</taxon>
    </lineage>
</organism>
<dbReference type="AlphaFoldDB" id="A0A1Y6MPH9"/>